<name>A0ABV0G6D5_9BURK</name>
<keyword evidence="9 11" id="KW-0472">Membrane</keyword>
<evidence type="ECO:0000256" key="9">
    <source>
        <dbReference type="ARBA" id="ARBA00023136"/>
    </source>
</evidence>
<keyword evidence="7 11" id="KW-0812">Transmembrane</keyword>
<dbReference type="RefSeq" id="WP_347706107.1">
    <property type="nucleotide sequence ID" value="NZ_JBDPZD010000006.1"/>
</dbReference>
<protein>
    <recommendedName>
        <fullName evidence="3">Type II secretion system core protein G</fullName>
    </recommendedName>
</protein>
<evidence type="ECO:0000256" key="3">
    <source>
        <dbReference type="ARBA" id="ARBA00020042"/>
    </source>
</evidence>
<evidence type="ECO:0000256" key="6">
    <source>
        <dbReference type="ARBA" id="ARBA00022519"/>
    </source>
</evidence>
<reference evidence="13 14" key="1">
    <citation type="submission" date="2024-05" db="EMBL/GenBank/DDBJ databases">
        <title>Roseateles sp. DJS-2-20 16S ribosomal RNA gene Genome sequencing and assembly.</title>
        <authorList>
            <person name="Woo H."/>
        </authorList>
    </citation>
    <scope>NUCLEOTIDE SEQUENCE [LARGE SCALE GENOMIC DNA]</scope>
    <source>
        <strain evidence="13 14">DJS-2-20</strain>
    </source>
</reference>
<accession>A0ABV0G6D5</accession>
<keyword evidence="4" id="KW-1003">Cell membrane</keyword>
<keyword evidence="8 11" id="KW-1133">Transmembrane helix</keyword>
<evidence type="ECO:0000256" key="4">
    <source>
        <dbReference type="ARBA" id="ARBA00022475"/>
    </source>
</evidence>
<dbReference type="InterPro" id="IPR013545">
    <property type="entry name" value="T2SS_protein-GspG_C"/>
</dbReference>
<keyword evidence="6" id="KW-0997">Cell inner membrane</keyword>
<comment type="subcellular location">
    <subcellularLocation>
        <location evidence="1">Cell inner membrane</location>
        <topology evidence="1">Single-pass membrane protein</topology>
    </subcellularLocation>
</comment>
<sequence length="151" mass="16274">MPTKPHRNLAARNVGFTLLEMLVVLTIIGLIAGLVGPRLFKKVDQGRITTATTQIKLLRGAVENLRLDIGRYPTAQEGLSLLTRAPADPALVTRWRGPYLDEAVPLDPWAHPYQYATPGRDGQPFALFSLGADGQPGGEGDAQDLGVLPPN</sequence>
<dbReference type="Proteomes" id="UP001495147">
    <property type="component" value="Unassembled WGS sequence"/>
</dbReference>
<evidence type="ECO:0000259" key="12">
    <source>
        <dbReference type="Pfam" id="PF08334"/>
    </source>
</evidence>
<dbReference type="Gene3D" id="3.30.700.10">
    <property type="entry name" value="Glycoprotein, Type 4 Pilin"/>
    <property type="match status" value="1"/>
</dbReference>
<evidence type="ECO:0000313" key="14">
    <source>
        <dbReference type="Proteomes" id="UP001495147"/>
    </source>
</evidence>
<dbReference type="NCBIfam" id="TIGR02532">
    <property type="entry name" value="IV_pilin_GFxxxE"/>
    <property type="match status" value="1"/>
</dbReference>
<feature type="region of interest" description="Disordered" evidence="10">
    <location>
        <begin position="130"/>
        <end position="151"/>
    </location>
</feature>
<evidence type="ECO:0000256" key="7">
    <source>
        <dbReference type="ARBA" id="ARBA00022692"/>
    </source>
</evidence>
<keyword evidence="5" id="KW-0488">Methylation</keyword>
<evidence type="ECO:0000256" key="5">
    <source>
        <dbReference type="ARBA" id="ARBA00022481"/>
    </source>
</evidence>
<feature type="transmembrane region" description="Helical" evidence="11">
    <location>
        <begin position="14"/>
        <end position="35"/>
    </location>
</feature>
<keyword evidence="14" id="KW-1185">Reference proteome</keyword>
<dbReference type="Pfam" id="PF07963">
    <property type="entry name" value="N_methyl"/>
    <property type="match status" value="1"/>
</dbReference>
<evidence type="ECO:0000256" key="10">
    <source>
        <dbReference type="SAM" id="MobiDB-lite"/>
    </source>
</evidence>
<dbReference type="Pfam" id="PF08334">
    <property type="entry name" value="T2SSG"/>
    <property type="match status" value="1"/>
</dbReference>
<feature type="domain" description="Type II secretion system protein GspG C-terminal" evidence="12">
    <location>
        <begin position="38"/>
        <end position="146"/>
    </location>
</feature>
<dbReference type="InterPro" id="IPR012902">
    <property type="entry name" value="N_methyl_site"/>
</dbReference>
<evidence type="ECO:0000256" key="8">
    <source>
        <dbReference type="ARBA" id="ARBA00022989"/>
    </source>
</evidence>
<dbReference type="InterPro" id="IPR045584">
    <property type="entry name" value="Pilin-like"/>
</dbReference>
<gene>
    <name evidence="13" type="primary">gspG</name>
    <name evidence="13" type="ORF">ABDJ85_17635</name>
</gene>
<comment type="similarity">
    <text evidence="2">Belongs to the GSP G family.</text>
</comment>
<dbReference type="PRINTS" id="PR00813">
    <property type="entry name" value="BCTERIALGSPG"/>
</dbReference>
<dbReference type="EMBL" id="JBDPZD010000006">
    <property type="protein sequence ID" value="MEO3693296.1"/>
    <property type="molecule type" value="Genomic_DNA"/>
</dbReference>
<dbReference type="SUPFAM" id="SSF54523">
    <property type="entry name" value="Pili subunits"/>
    <property type="match status" value="1"/>
</dbReference>
<evidence type="ECO:0000256" key="11">
    <source>
        <dbReference type="SAM" id="Phobius"/>
    </source>
</evidence>
<proteinExistence type="inferred from homology"/>
<evidence type="ECO:0000256" key="1">
    <source>
        <dbReference type="ARBA" id="ARBA00004377"/>
    </source>
</evidence>
<evidence type="ECO:0000256" key="2">
    <source>
        <dbReference type="ARBA" id="ARBA00009984"/>
    </source>
</evidence>
<dbReference type="InterPro" id="IPR000983">
    <property type="entry name" value="Bac_GSPG_pilin"/>
</dbReference>
<dbReference type="InterPro" id="IPR010054">
    <property type="entry name" value="Type2_sec_GspG"/>
</dbReference>
<dbReference type="NCBIfam" id="TIGR01710">
    <property type="entry name" value="typeII_sec_gspG"/>
    <property type="match status" value="1"/>
</dbReference>
<comment type="caution">
    <text evidence="13">The sequence shown here is derived from an EMBL/GenBank/DDBJ whole genome shotgun (WGS) entry which is preliminary data.</text>
</comment>
<organism evidence="13 14">
    <name type="scientific">Roseateles paludis</name>
    <dbReference type="NCBI Taxonomy" id="3145238"/>
    <lineage>
        <taxon>Bacteria</taxon>
        <taxon>Pseudomonadati</taxon>
        <taxon>Pseudomonadota</taxon>
        <taxon>Betaproteobacteria</taxon>
        <taxon>Burkholderiales</taxon>
        <taxon>Sphaerotilaceae</taxon>
        <taxon>Roseateles</taxon>
    </lineage>
</organism>
<evidence type="ECO:0000313" key="13">
    <source>
        <dbReference type="EMBL" id="MEO3693296.1"/>
    </source>
</evidence>